<dbReference type="Pfam" id="PF13006">
    <property type="entry name" value="Nterm_IS4"/>
    <property type="match status" value="1"/>
</dbReference>
<keyword evidence="3" id="KW-1185">Reference proteome</keyword>
<organism evidence="2 3">
    <name type="scientific">Nostoc flagelliforme CCNUN1</name>
    <dbReference type="NCBI Taxonomy" id="2038116"/>
    <lineage>
        <taxon>Bacteria</taxon>
        <taxon>Bacillati</taxon>
        <taxon>Cyanobacteriota</taxon>
        <taxon>Cyanophyceae</taxon>
        <taxon>Nostocales</taxon>
        <taxon>Nostocaceae</taxon>
        <taxon>Nostoc</taxon>
    </lineage>
</organism>
<proteinExistence type="predicted"/>
<dbReference type="InterPro" id="IPR024473">
    <property type="entry name" value="Transposases_IS4_N"/>
</dbReference>
<dbReference type="EMBL" id="CP024785">
    <property type="protein sequence ID" value="AUB42317.1"/>
    <property type="molecule type" value="Genomic_DNA"/>
</dbReference>
<gene>
    <name evidence="2" type="ORF">COO91_08438</name>
</gene>
<dbReference type="KEGG" id="nfl:COO91_08438"/>
<evidence type="ECO:0000259" key="1">
    <source>
        <dbReference type="Pfam" id="PF13006"/>
    </source>
</evidence>
<dbReference type="RefSeq" id="WP_208766585.1">
    <property type="nucleotide sequence ID" value="NZ_CAWNNC010000001.1"/>
</dbReference>
<name>A0A2K8T3P0_9NOSO</name>
<dbReference type="Proteomes" id="UP000232003">
    <property type="component" value="Chromosome"/>
</dbReference>
<protein>
    <submittedName>
        <fullName evidence="2">Transposase, IS4, N-terminal</fullName>
    </submittedName>
</protein>
<reference evidence="2 3" key="1">
    <citation type="submission" date="2017-11" db="EMBL/GenBank/DDBJ databases">
        <title>Complete genome of a free-living desiccation-tolerant cyanobacterium and its photosynthetic adaptation to extreme terrestrial habitat.</title>
        <authorList>
            <person name="Shang J."/>
        </authorList>
    </citation>
    <scope>NUCLEOTIDE SEQUENCE [LARGE SCALE GENOMIC DNA]</scope>
    <source>
        <strain evidence="2 3">CCNUN1</strain>
    </source>
</reference>
<sequence length="63" mass="6946">MSPDIQNTELLKAIEMAIPATAIEQAIANTKTEEERTRSLPAQLMVSLVITQVASYSEKRSLN</sequence>
<accession>A0A2K8T3P0</accession>
<evidence type="ECO:0000313" key="2">
    <source>
        <dbReference type="EMBL" id="AUB42317.1"/>
    </source>
</evidence>
<feature type="domain" description="Transposase IS4 N-terminal" evidence="1">
    <location>
        <begin position="12"/>
        <end position="51"/>
    </location>
</feature>
<evidence type="ECO:0000313" key="3">
    <source>
        <dbReference type="Proteomes" id="UP000232003"/>
    </source>
</evidence>
<dbReference type="AlphaFoldDB" id="A0A2K8T3P0"/>